<reference evidence="3" key="2">
    <citation type="submission" date="2021-02" db="UniProtKB">
        <authorList>
            <consortium name="EnsemblMetazoa"/>
        </authorList>
    </citation>
    <scope>IDENTIFICATION</scope>
    <source>
        <strain evidence="3">JHB</strain>
    </source>
</reference>
<evidence type="ECO:0000313" key="4">
    <source>
        <dbReference type="Proteomes" id="UP000002320"/>
    </source>
</evidence>
<dbReference type="AlphaFoldDB" id="B0X5S8"/>
<reference evidence="2" key="1">
    <citation type="submission" date="2007-03" db="EMBL/GenBank/DDBJ databases">
        <title>Annotation of Culex pipiens quinquefasciatus.</title>
        <authorList>
            <consortium name="The Broad Institute Genome Sequencing Platform"/>
            <person name="Atkinson P.W."/>
            <person name="Hemingway J."/>
            <person name="Christensen B.M."/>
            <person name="Higgs S."/>
            <person name="Kodira C."/>
            <person name="Hannick L."/>
            <person name="Megy K."/>
            <person name="O'Leary S."/>
            <person name="Pearson M."/>
            <person name="Haas B.J."/>
            <person name="Mauceli E."/>
            <person name="Wortman J.R."/>
            <person name="Lee N.H."/>
            <person name="Guigo R."/>
            <person name="Stanke M."/>
            <person name="Alvarado L."/>
            <person name="Amedeo P."/>
            <person name="Antoine C.H."/>
            <person name="Arensburger P."/>
            <person name="Bidwell S.L."/>
            <person name="Crawford M."/>
            <person name="Camaro F."/>
            <person name="Devon K."/>
            <person name="Engels R."/>
            <person name="Hammond M."/>
            <person name="Howarth C."/>
            <person name="Koehrsen M."/>
            <person name="Lawson D."/>
            <person name="Montgomery P."/>
            <person name="Nene V."/>
            <person name="Nusbaum C."/>
            <person name="Puiu D."/>
            <person name="Romero-Severson J."/>
            <person name="Severson D.W."/>
            <person name="Shumway M."/>
            <person name="Sisk P."/>
            <person name="Stolte C."/>
            <person name="Zeng Q."/>
            <person name="Eisenstadt E."/>
            <person name="Fraser-Liggett C."/>
            <person name="Strausberg R."/>
            <person name="Galagan J."/>
            <person name="Birren B."/>
            <person name="Collins F.H."/>
        </authorList>
    </citation>
    <scope>NUCLEOTIDE SEQUENCE [LARGE SCALE GENOMIC DNA]</scope>
    <source>
        <strain evidence="2">JHB</strain>
    </source>
</reference>
<protein>
    <submittedName>
        <fullName evidence="2 3">Uncharacterized protein</fullName>
    </submittedName>
</protein>
<sequence>MAASMLGQPKAQAILNPPANPCSTPPPPPPSTLFRRTGVHQDASARRPNGFGPEVVVKVAAVRTGSV</sequence>
<evidence type="ECO:0000313" key="3">
    <source>
        <dbReference type="EnsemblMetazoa" id="CPIJ014874-PA"/>
    </source>
</evidence>
<dbReference type="EMBL" id="DS232395">
    <property type="protein sequence ID" value="EDS41059.1"/>
    <property type="molecule type" value="Genomic_DNA"/>
</dbReference>
<dbReference type="VEuPathDB" id="VectorBase:CPIJ014874"/>
<dbReference type="EnsemblMetazoa" id="CPIJ014874-RA">
    <property type="protein sequence ID" value="CPIJ014874-PA"/>
    <property type="gene ID" value="CPIJ014874"/>
</dbReference>
<feature type="compositionally biased region" description="Pro residues" evidence="1">
    <location>
        <begin position="18"/>
        <end position="31"/>
    </location>
</feature>
<gene>
    <name evidence="3" type="primary">6048030</name>
    <name evidence="2" type="ORF">CpipJ_CPIJ014874</name>
</gene>
<keyword evidence="4" id="KW-1185">Reference proteome</keyword>
<dbReference type="Proteomes" id="UP000002320">
    <property type="component" value="Unassembled WGS sequence"/>
</dbReference>
<accession>B0X5S8</accession>
<evidence type="ECO:0000256" key="1">
    <source>
        <dbReference type="SAM" id="MobiDB-lite"/>
    </source>
</evidence>
<evidence type="ECO:0000313" key="2">
    <source>
        <dbReference type="EMBL" id="EDS41059.1"/>
    </source>
</evidence>
<name>B0X5S8_CULQU</name>
<dbReference type="HOGENOM" id="CLU_2814968_0_0_1"/>
<organism>
    <name type="scientific">Culex quinquefasciatus</name>
    <name type="common">Southern house mosquito</name>
    <name type="synonym">Culex pungens</name>
    <dbReference type="NCBI Taxonomy" id="7176"/>
    <lineage>
        <taxon>Eukaryota</taxon>
        <taxon>Metazoa</taxon>
        <taxon>Ecdysozoa</taxon>
        <taxon>Arthropoda</taxon>
        <taxon>Hexapoda</taxon>
        <taxon>Insecta</taxon>
        <taxon>Pterygota</taxon>
        <taxon>Neoptera</taxon>
        <taxon>Endopterygota</taxon>
        <taxon>Diptera</taxon>
        <taxon>Nematocera</taxon>
        <taxon>Culicoidea</taxon>
        <taxon>Culicidae</taxon>
        <taxon>Culicinae</taxon>
        <taxon>Culicini</taxon>
        <taxon>Culex</taxon>
        <taxon>Culex</taxon>
    </lineage>
</organism>
<proteinExistence type="predicted"/>
<dbReference type="KEGG" id="cqu:CpipJ_CPIJ014874"/>
<dbReference type="InParanoid" id="B0X5S8"/>
<feature type="region of interest" description="Disordered" evidence="1">
    <location>
        <begin position="1"/>
        <end position="53"/>
    </location>
</feature>